<comment type="caution">
    <text evidence="7">The sequence shown here is derived from an EMBL/GenBank/DDBJ whole genome shotgun (WGS) entry which is preliminary data.</text>
</comment>
<organism evidence="7 8">
    <name type="scientific">Coccomyxa viridis</name>
    <dbReference type="NCBI Taxonomy" id="1274662"/>
    <lineage>
        <taxon>Eukaryota</taxon>
        <taxon>Viridiplantae</taxon>
        <taxon>Chlorophyta</taxon>
        <taxon>core chlorophytes</taxon>
        <taxon>Trebouxiophyceae</taxon>
        <taxon>Trebouxiophyceae incertae sedis</taxon>
        <taxon>Coccomyxaceae</taxon>
        <taxon>Coccomyxa</taxon>
    </lineage>
</organism>
<keyword evidence="3" id="KW-0378">Hydrolase</keyword>
<feature type="domain" description="Peptidase S8/S53" evidence="6">
    <location>
        <begin position="1"/>
        <end position="140"/>
    </location>
</feature>
<accession>A0ABP1FM60</accession>
<name>A0ABP1FM60_9CHLO</name>
<dbReference type="InterPro" id="IPR050131">
    <property type="entry name" value="Peptidase_S8_subtilisin-like"/>
</dbReference>
<evidence type="ECO:0000256" key="4">
    <source>
        <dbReference type="ARBA" id="ARBA00022825"/>
    </source>
</evidence>
<dbReference type="Gene3D" id="3.40.50.200">
    <property type="entry name" value="Peptidase S8/S53 domain"/>
    <property type="match status" value="1"/>
</dbReference>
<protein>
    <submittedName>
        <fullName evidence="7">G1577 protein</fullName>
    </submittedName>
</protein>
<dbReference type="EMBL" id="CAXHTA020000002">
    <property type="protein sequence ID" value="CAL5219690.1"/>
    <property type="molecule type" value="Genomic_DNA"/>
</dbReference>
<dbReference type="PROSITE" id="PS51892">
    <property type="entry name" value="SUBTILASE"/>
    <property type="match status" value="1"/>
</dbReference>
<evidence type="ECO:0000313" key="7">
    <source>
        <dbReference type="EMBL" id="CAL5219690.1"/>
    </source>
</evidence>
<keyword evidence="8" id="KW-1185">Reference proteome</keyword>
<dbReference type="PANTHER" id="PTHR43806">
    <property type="entry name" value="PEPTIDASE S8"/>
    <property type="match status" value="1"/>
</dbReference>
<evidence type="ECO:0000256" key="1">
    <source>
        <dbReference type="ARBA" id="ARBA00011073"/>
    </source>
</evidence>
<sequence>MSLGAGQPDTVLDAATTAILALGVTVVTAAGNFNDDACGISPAKVPGAITVAATDSRDSRWSFSNYGACVDVYAPGVEVRSAMFYTTTANITATGTSMACPMVSGVSALYAQANPAALPAEVQAFIRGNAETGVVQQALESLGTPNLLLQTDLTEIPTLTISPDNLPPAVLFEGSFSATFNETMTINNEAQSAVNYTVRVMHSIGTR</sequence>
<dbReference type="InterPro" id="IPR000209">
    <property type="entry name" value="Peptidase_S8/S53_dom"/>
</dbReference>
<dbReference type="InterPro" id="IPR023828">
    <property type="entry name" value="Peptidase_S8_Ser-AS"/>
</dbReference>
<dbReference type="PANTHER" id="PTHR43806:SF58">
    <property type="entry name" value="ALKALINE PROTEASE 1-RELATED"/>
    <property type="match status" value="1"/>
</dbReference>
<keyword evidence="4" id="KW-0720">Serine protease</keyword>
<evidence type="ECO:0000256" key="5">
    <source>
        <dbReference type="PROSITE-ProRule" id="PRU01240"/>
    </source>
</evidence>
<gene>
    <name evidence="7" type="primary">g1577</name>
    <name evidence="7" type="ORF">VP750_LOCUS1349</name>
</gene>
<dbReference type="SUPFAM" id="SSF52743">
    <property type="entry name" value="Subtilisin-like"/>
    <property type="match status" value="1"/>
</dbReference>
<evidence type="ECO:0000259" key="6">
    <source>
        <dbReference type="Pfam" id="PF00082"/>
    </source>
</evidence>
<dbReference type="Proteomes" id="UP001497392">
    <property type="component" value="Unassembled WGS sequence"/>
</dbReference>
<comment type="similarity">
    <text evidence="1 5">Belongs to the peptidase S8 family.</text>
</comment>
<evidence type="ECO:0000256" key="2">
    <source>
        <dbReference type="ARBA" id="ARBA00022670"/>
    </source>
</evidence>
<comment type="caution">
    <text evidence="5">Lacks conserved residue(s) required for the propagation of feature annotation.</text>
</comment>
<dbReference type="PROSITE" id="PS00138">
    <property type="entry name" value="SUBTILASE_SER"/>
    <property type="match status" value="1"/>
</dbReference>
<dbReference type="Pfam" id="PF00082">
    <property type="entry name" value="Peptidase_S8"/>
    <property type="match status" value="1"/>
</dbReference>
<keyword evidence="2" id="KW-0645">Protease</keyword>
<evidence type="ECO:0000256" key="3">
    <source>
        <dbReference type="ARBA" id="ARBA00022801"/>
    </source>
</evidence>
<reference evidence="7 8" key="1">
    <citation type="submission" date="2024-06" db="EMBL/GenBank/DDBJ databases">
        <authorList>
            <person name="Kraege A."/>
            <person name="Thomma B."/>
        </authorList>
    </citation>
    <scope>NUCLEOTIDE SEQUENCE [LARGE SCALE GENOMIC DNA]</scope>
</reference>
<evidence type="ECO:0000313" key="8">
    <source>
        <dbReference type="Proteomes" id="UP001497392"/>
    </source>
</evidence>
<proteinExistence type="inferred from homology"/>
<dbReference type="InterPro" id="IPR036852">
    <property type="entry name" value="Peptidase_S8/S53_dom_sf"/>
</dbReference>